<feature type="modified residue" description="4-aspartylphosphate" evidence="1">
    <location>
        <position position="54"/>
    </location>
</feature>
<dbReference type="GO" id="GO:0000156">
    <property type="term" value="F:phosphorelay response regulator activity"/>
    <property type="evidence" value="ECO:0007669"/>
    <property type="project" value="InterPro"/>
</dbReference>
<feature type="domain" description="Response regulatory" evidence="2">
    <location>
        <begin position="3"/>
        <end position="114"/>
    </location>
</feature>
<name>A0A327W464_9BACT</name>
<dbReference type="SMART" id="SM00850">
    <property type="entry name" value="LytTR"/>
    <property type="match status" value="1"/>
</dbReference>
<dbReference type="Pfam" id="PF00072">
    <property type="entry name" value="Response_reg"/>
    <property type="match status" value="1"/>
</dbReference>
<dbReference type="InterPro" id="IPR011006">
    <property type="entry name" value="CheY-like_superfamily"/>
</dbReference>
<dbReference type="PROSITE" id="PS50930">
    <property type="entry name" value="HTH_LYTTR"/>
    <property type="match status" value="1"/>
</dbReference>
<keyword evidence="5" id="KW-1185">Reference proteome</keyword>
<gene>
    <name evidence="4" type="ORF">CLV59_103119</name>
</gene>
<dbReference type="PANTHER" id="PTHR37299">
    <property type="entry name" value="TRANSCRIPTIONAL REGULATOR-RELATED"/>
    <property type="match status" value="1"/>
</dbReference>
<sequence>MINCIVVDDEPLARQLLVSYIDQIADLHCLGCYNTAMDAFVVLQSQPVDLMFLDIDMPGINGLNFVKSIRNPPKVIFITAHAEYAVDAFELEAVDYLVKPVSIDRFLKSVQKIVQPVKAKQEERDTLQTSSIFLKVDKRLIKVDFSDIRYIEALGDYLKVHITGGTLVSYIPIGKIESLLPASKFIRIHRSTIINASFIQYLEGNFIVVDGIQLSVGLTYRDALVRRLS</sequence>
<dbReference type="OrthoDB" id="9787344at2"/>
<proteinExistence type="predicted"/>
<dbReference type="PROSITE" id="PS50110">
    <property type="entry name" value="RESPONSE_REGULATORY"/>
    <property type="match status" value="1"/>
</dbReference>
<dbReference type="GO" id="GO:0003677">
    <property type="term" value="F:DNA binding"/>
    <property type="evidence" value="ECO:0007669"/>
    <property type="project" value="UniProtKB-KW"/>
</dbReference>
<accession>A0A327W464</accession>
<dbReference type="Pfam" id="PF04397">
    <property type="entry name" value="LytTR"/>
    <property type="match status" value="1"/>
</dbReference>
<dbReference type="Gene3D" id="2.40.50.1020">
    <property type="entry name" value="LytTr DNA-binding domain"/>
    <property type="match status" value="1"/>
</dbReference>
<dbReference type="InterPro" id="IPR007492">
    <property type="entry name" value="LytTR_DNA-bd_dom"/>
</dbReference>
<dbReference type="PANTHER" id="PTHR37299:SF1">
    <property type="entry name" value="STAGE 0 SPORULATION PROTEIN A HOMOLOG"/>
    <property type="match status" value="1"/>
</dbReference>
<dbReference type="RefSeq" id="WP_111591822.1">
    <property type="nucleotide sequence ID" value="NZ_QLMA01000003.1"/>
</dbReference>
<evidence type="ECO:0000313" key="5">
    <source>
        <dbReference type="Proteomes" id="UP000249819"/>
    </source>
</evidence>
<keyword evidence="4" id="KW-0238">DNA-binding</keyword>
<evidence type="ECO:0000313" key="4">
    <source>
        <dbReference type="EMBL" id="RAJ83160.1"/>
    </source>
</evidence>
<comment type="caution">
    <text evidence="4">The sequence shown here is derived from an EMBL/GenBank/DDBJ whole genome shotgun (WGS) entry which is preliminary data.</text>
</comment>
<dbReference type="InterPro" id="IPR001789">
    <property type="entry name" value="Sig_transdc_resp-reg_receiver"/>
</dbReference>
<organism evidence="4 5">
    <name type="scientific">Chitinophaga dinghuensis</name>
    <dbReference type="NCBI Taxonomy" id="1539050"/>
    <lineage>
        <taxon>Bacteria</taxon>
        <taxon>Pseudomonadati</taxon>
        <taxon>Bacteroidota</taxon>
        <taxon>Chitinophagia</taxon>
        <taxon>Chitinophagales</taxon>
        <taxon>Chitinophagaceae</taxon>
        <taxon>Chitinophaga</taxon>
    </lineage>
</organism>
<evidence type="ECO:0000259" key="2">
    <source>
        <dbReference type="PROSITE" id="PS50110"/>
    </source>
</evidence>
<feature type="domain" description="HTH LytTR-type" evidence="3">
    <location>
        <begin position="132"/>
        <end position="229"/>
    </location>
</feature>
<protein>
    <submittedName>
        <fullName evidence="4">DNA-binding LytR/AlgR family response regulator</fullName>
    </submittedName>
</protein>
<dbReference type="Gene3D" id="3.40.50.2300">
    <property type="match status" value="1"/>
</dbReference>
<evidence type="ECO:0000256" key="1">
    <source>
        <dbReference type="PROSITE-ProRule" id="PRU00169"/>
    </source>
</evidence>
<dbReference type="SUPFAM" id="SSF52172">
    <property type="entry name" value="CheY-like"/>
    <property type="match status" value="1"/>
</dbReference>
<dbReference type="SMART" id="SM00448">
    <property type="entry name" value="REC"/>
    <property type="match status" value="1"/>
</dbReference>
<dbReference type="InterPro" id="IPR046947">
    <property type="entry name" value="LytR-like"/>
</dbReference>
<evidence type="ECO:0000259" key="3">
    <source>
        <dbReference type="PROSITE" id="PS50930"/>
    </source>
</evidence>
<keyword evidence="1" id="KW-0597">Phosphoprotein</keyword>
<dbReference type="Proteomes" id="UP000249819">
    <property type="component" value="Unassembled WGS sequence"/>
</dbReference>
<dbReference type="AlphaFoldDB" id="A0A327W464"/>
<dbReference type="EMBL" id="QLMA01000003">
    <property type="protein sequence ID" value="RAJ83160.1"/>
    <property type="molecule type" value="Genomic_DNA"/>
</dbReference>
<reference evidence="4 5" key="1">
    <citation type="submission" date="2018-06" db="EMBL/GenBank/DDBJ databases">
        <title>Genomic Encyclopedia of Archaeal and Bacterial Type Strains, Phase II (KMG-II): from individual species to whole genera.</title>
        <authorList>
            <person name="Goeker M."/>
        </authorList>
    </citation>
    <scope>NUCLEOTIDE SEQUENCE [LARGE SCALE GENOMIC DNA]</scope>
    <source>
        <strain evidence="4 5">DSM 29821</strain>
    </source>
</reference>